<dbReference type="EMBL" id="MPUH01000929">
    <property type="protein sequence ID" value="OMJ72117.1"/>
    <property type="molecule type" value="Genomic_DNA"/>
</dbReference>
<dbReference type="Gene3D" id="2.60.120.200">
    <property type="match status" value="1"/>
</dbReference>
<evidence type="ECO:0000259" key="4">
    <source>
        <dbReference type="SMART" id="SM00181"/>
    </source>
</evidence>
<feature type="transmembrane region" description="Helical" evidence="2">
    <location>
        <begin position="1136"/>
        <end position="1160"/>
    </location>
</feature>
<evidence type="ECO:0000313" key="5">
    <source>
        <dbReference type="EMBL" id="OMJ72117.1"/>
    </source>
</evidence>
<feature type="domain" description="EGF-like" evidence="4">
    <location>
        <begin position="661"/>
        <end position="693"/>
    </location>
</feature>
<feature type="transmembrane region" description="Helical" evidence="2">
    <location>
        <begin position="1086"/>
        <end position="1104"/>
    </location>
</feature>
<sequence length="1231" mass="137799">MGYIVLVLFLVSGNILLEYRFGSNYGPVVVDKSGNNNYGVSGFHYEYYESLNEVLFTDRGVYLSGISFIKPPYNDKEKFYFILPSTFSIIMWVLPQDSEGKILYKLHNSDYYFYIHRSRIKNCLRIRFVTKGEDPGDLDSADNTFSHSIFYLGTWTLITLIYKNNQVSGYCNKQLCISHTYTNSYSDISTYWFYIGSDYASWPNLNCFIWLFIISDTDDDYLKYISTDTSTVCLTRPESCPSSCNPAIVDPYKGIGCISINTNQDQESGNQTCSFNLGCISSVNIQCTCNNSNCALASSNDYCACPGYRLQQVLACSCSMPMYLSTVTCCIYDGSCSACSSSNINVCQTCNSGYYGPGSSNICSLCYEECLTCNQALKCLSCKSSNAHVDSNQGCKCNDKYFGTAPLILSNSCQSCYEECATCNNSLLCLTCISLNSHVDDEIGCACDNGYYNTSSLIREDSCIKCYQECSKCVTEGKCTECISKNTELNLNENCICIQGYYNETILTAIDSCKPCYYDCLTCNTSLTCQTCIAENSYPHIEKGCVCNESFYNTTSLINSSSCISCYEECLTCNQSNICLTCKAKNSHINSDQGCSCDDGYFSTGILLEKKSCKKCHDDCFTCNSNPLCLICKDNNATPSKHGGCKCNTGFYRNIDGICEPCNALCKTCENSTQCLECIGNLNLPADNIGYCIQCPDLCSGCKSNYDCVSCIENASLKKKSCFCDKGFIKSSSSSCKEKYFTASISISSKNNIKIDFSESLDEQLIQDDFLLEIPNITFSFSLYISNSSLYLLIPTFLENVPTNTKFALQIIKYKVFSTKDSQLKKYDFMGLLNKLDIIILDPTIQNLALTTKAVSQIAVSSSIGMAITSNPAAAWAMMNTIQLITYLPINDNSLTPGVREFCVSIGEYNLVPSPMYDIFNGNSSSEPYSEAKIYGFKTSVFWINFGPTAVTFLAFFTLLPFLCLISKTKIGTIAMKFDKILSNYKYGFFIRFWIQAYLDVGFFSLIQLKSTILIDSQGYFNEISATLTIVTFIKILVVLTPPLLFVTSFISFSRIKDEKDDEYHKKFGSLFYEFKNNKGFISSQYYTLYFVRRFVFIISQVYLNNVLFIQAGLNVGFSLISVTFLLFYRPYKETYIFVSVLAGEICIFIVFSLALVFLFEFSASVLATLESAVVLTVLGALGIQFITSVYGFIKGLKIMWKRIEKYNASKFLKNIEPQRNNETSSNIILK</sequence>
<feature type="domain" description="EGF-like" evidence="4">
    <location>
        <begin position="622"/>
        <end position="660"/>
    </location>
</feature>
<feature type="domain" description="EGF-like" evidence="4">
    <location>
        <begin position="469"/>
        <end position="514"/>
    </location>
</feature>
<feature type="domain" description="EGF-like" evidence="4">
    <location>
        <begin position="701"/>
        <end position="737"/>
    </location>
</feature>
<evidence type="ECO:0000313" key="6">
    <source>
        <dbReference type="Proteomes" id="UP000187209"/>
    </source>
</evidence>
<gene>
    <name evidence="5" type="ORF">SteCoe_29526</name>
</gene>
<name>A0A1R2B5T4_9CILI</name>
<feature type="chain" id="PRO_5012548636" description="EGF-like domain-containing protein" evidence="3">
    <location>
        <begin position="18"/>
        <end position="1231"/>
    </location>
</feature>
<reference evidence="5 6" key="1">
    <citation type="submission" date="2016-11" db="EMBL/GenBank/DDBJ databases">
        <title>The macronuclear genome of Stentor coeruleus: a giant cell with tiny introns.</title>
        <authorList>
            <person name="Slabodnick M."/>
            <person name="Ruby J.G."/>
            <person name="Reiff S.B."/>
            <person name="Swart E.C."/>
            <person name="Gosai S."/>
            <person name="Prabakaran S."/>
            <person name="Witkowska E."/>
            <person name="Larue G.E."/>
            <person name="Fisher S."/>
            <person name="Freeman R.M."/>
            <person name="Gunawardena J."/>
            <person name="Chu W."/>
            <person name="Stover N.A."/>
            <person name="Gregory B.D."/>
            <person name="Nowacki M."/>
            <person name="Derisi J."/>
            <person name="Roy S.W."/>
            <person name="Marshall W.F."/>
            <person name="Sood P."/>
        </authorList>
    </citation>
    <scope>NUCLEOTIDE SEQUENCE [LARGE SCALE GENOMIC DNA]</scope>
    <source>
        <strain evidence="5">WM001</strain>
    </source>
</reference>
<feature type="domain" description="EGF-like" evidence="4">
    <location>
        <begin position="419"/>
        <end position="464"/>
    </location>
</feature>
<evidence type="ECO:0000256" key="2">
    <source>
        <dbReference type="SAM" id="Phobius"/>
    </source>
</evidence>
<feature type="transmembrane region" description="Helical" evidence="2">
    <location>
        <begin position="1110"/>
        <end position="1129"/>
    </location>
</feature>
<dbReference type="SUPFAM" id="SSF49899">
    <property type="entry name" value="Concanavalin A-like lectins/glucanases"/>
    <property type="match status" value="1"/>
</dbReference>
<proteinExistence type="predicted"/>
<evidence type="ECO:0000256" key="1">
    <source>
        <dbReference type="ARBA" id="ARBA00023157"/>
    </source>
</evidence>
<feature type="signal peptide" evidence="3">
    <location>
        <begin position="1"/>
        <end position="17"/>
    </location>
</feature>
<dbReference type="InterPro" id="IPR009030">
    <property type="entry name" value="Growth_fac_rcpt_cys_sf"/>
</dbReference>
<dbReference type="SUPFAM" id="SSF57184">
    <property type="entry name" value="Growth factor receptor domain"/>
    <property type="match status" value="3"/>
</dbReference>
<dbReference type="PANTHER" id="PTHR15332:SF175">
    <property type="entry name" value="PROPROTEIN CONVERTASE SUBTILISIN_KEXIN TYPE 5-LIKE"/>
    <property type="match status" value="1"/>
</dbReference>
<keyword evidence="2" id="KW-0812">Transmembrane</keyword>
<dbReference type="SMART" id="SM00261">
    <property type="entry name" value="FU"/>
    <property type="match status" value="7"/>
</dbReference>
<keyword evidence="6" id="KW-1185">Reference proteome</keyword>
<organism evidence="5 6">
    <name type="scientific">Stentor coeruleus</name>
    <dbReference type="NCBI Taxonomy" id="5963"/>
    <lineage>
        <taxon>Eukaryota</taxon>
        <taxon>Sar</taxon>
        <taxon>Alveolata</taxon>
        <taxon>Ciliophora</taxon>
        <taxon>Postciliodesmatophora</taxon>
        <taxon>Heterotrichea</taxon>
        <taxon>Heterotrichida</taxon>
        <taxon>Stentoridae</taxon>
        <taxon>Stentor</taxon>
    </lineage>
</organism>
<dbReference type="InterPro" id="IPR006212">
    <property type="entry name" value="Furin_repeat"/>
</dbReference>
<dbReference type="AlphaFoldDB" id="A0A1R2B5T4"/>
<keyword evidence="3" id="KW-0732">Signal</keyword>
<feature type="transmembrane region" description="Helical" evidence="2">
    <location>
        <begin position="1172"/>
        <end position="1194"/>
    </location>
</feature>
<evidence type="ECO:0000256" key="3">
    <source>
        <dbReference type="SAM" id="SignalP"/>
    </source>
</evidence>
<feature type="transmembrane region" description="Helical" evidence="2">
    <location>
        <begin position="1027"/>
        <end position="1051"/>
    </location>
</feature>
<dbReference type="Proteomes" id="UP000187209">
    <property type="component" value="Unassembled WGS sequence"/>
</dbReference>
<protein>
    <recommendedName>
        <fullName evidence="4">EGF-like domain-containing protein</fullName>
    </recommendedName>
</protein>
<keyword evidence="1" id="KW-1015">Disulfide bond</keyword>
<dbReference type="InterPro" id="IPR000742">
    <property type="entry name" value="EGF"/>
</dbReference>
<dbReference type="OrthoDB" id="311164at2759"/>
<comment type="caution">
    <text evidence="5">The sequence shown here is derived from an EMBL/GenBank/DDBJ whole genome shotgun (WGS) entry which is preliminary data.</text>
</comment>
<feature type="transmembrane region" description="Helical" evidence="2">
    <location>
        <begin position="942"/>
        <end position="966"/>
    </location>
</feature>
<dbReference type="PANTHER" id="PTHR15332">
    <property type="entry name" value="PROPROTEIN CONVERTASE SUBTILISIN_KEXIN TYPE 5-LIKE"/>
    <property type="match status" value="1"/>
</dbReference>
<keyword evidence="2" id="KW-1133">Transmembrane helix</keyword>
<feature type="domain" description="EGF-like" evidence="4">
    <location>
        <begin position="569"/>
        <end position="614"/>
    </location>
</feature>
<feature type="transmembrane region" description="Helical" evidence="2">
    <location>
        <begin position="987"/>
        <end position="1007"/>
    </location>
</feature>
<dbReference type="Gene3D" id="2.10.220.10">
    <property type="entry name" value="Hormone Receptor, Insulin-like Growth Factor Receptor 1, Chain A, domain 2"/>
    <property type="match status" value="2"/>
</dbReference>
<dbReference type="SMART" id="SM00181">
    <property type="entry name" value="EGF"/>
    <property type="match status" value="6"/>
</dbReference>
<accession>A0A1R2B5T4</accession>
<dbReference type="InterPro" id="IPR013320">
    <property type="entry name" value="ConA-like_dom_sf"/>
</dbReference>
<dbReference type="Pfam" id="PF13385">
    <property type="entry name" value="Laminin_G_3"/>
    <property type="match status" value="1"/>
</dbReference>
<keyword evidence="2" id="KW-0472">Membrane</keyword>